<organism evidence="14 15">
    <name type="scientific">Moritella yayanosii</name>
    <dbReference type="NCBI Taxonomy" id="69539"/>
    <lineage>
        <taxon>Bacteria</taxon>
        <taxon>Pseudomonadati</taxon>
        <taxon>Pseudomonadota</taxon>
        <taxon>Gammaproteobacteria</taxon>
        <taxon>Alteromonadales</taxon>
        <taxon>Moritellaceae</taxon>
        <taxon>Moritella</taxon>
    </lineage>
</organism>
<dbReference type="InterPro" id="IPR018022">
    <property type="entry name" value="IPT"/>
</dbReference>
<dbReference type="AlphaFoldDB" id="A0A330LRH0"/>
<feature type="region of interest" description="Interaction with substrate tRNA" evidence="10">
    <location>
        <begin position="247"/>
        <end position="252"/>
    </location>
</feature>
<keyword evidence="15" id="KW-1185">Reference proteome</keyword>
<evidence type="ECO:0000313" key="15">
    <source>
        <dbReference type="Proteomes" id="UP000250163"/>
    </source>
</evidence>
<comment type="caution">
    <text evidence="10">Lacks conserved residue(s) required for the propagation of feature annotation.</text>
</comment>
<evidence type="ECO:0000256" key="13">
    <source>
        <dbReference type="RuleBase" id="RU003785"/>
    </source>
</evidence>
<feature type="site" description="Interaction with substrate tRNA" evidence="10">
    <location>
        <position position="130"/>
    </location>
</feature>
<feature type="region of interest" description="Interaction with substrate tRNA" evidence="10">
    <location>
        <begin position="166"/>
        <end position="170"/>
    </location>
</feature>
<reference evidence="15" key="1">
    <citation type="submission" date="2018-05" db="EMBL/GenBank/DDBJ databases">
        <authorList>
            <person name="Cea G.-C."/>
            <person name="William W."/>
        </authorList>
    </citation>
    <scope>NUCLEOTIDE SEQUENCE [LARGE SCALE GENOMIC DNA]</scope>
    <source>
        <strain evidence="15">DB21MT 5</strain>
    </source>
</reference>
<sequence>MTQQQTKPLPKAIFLMGPTASGKTDLAIELTKKLPCEIISVDSALIYKSMDIGTAKPTAAELAQAPHRLIDIIDPAMTYSAADFREDALKHMQAITDAGKIPLLVGGTMLYFKVLLEGLSPVPTSVPEIRQAIEAEAKLRGWESLHHELSLYDPESAARLHKNDAQRVCRAVEVYRLTGKSLTELTQQKGESLPYDVSQFAIAPTDKAVLHERIERRFKLMIEAGFETEVQALHQRDDLHLDLPSMRCVGYRQMWEYLEGKMDHDEMVFRGVVATRQLAKRQMTWLKNWNDLTWLDSKADDNLEKVLLSVG</sequence>
<keyword evidence="6 10" id="KW-0547">Nucleotide-binding</keyword>
<comment type="cofactor">
    <cofactor evidence="1 10">
        <name>Mg(2+)</name>
        <dbReference type="ChEBI" id="CHEBI:18420"/>
    </cofactor>
</comment>
<dbReference type="GO" id="GO:0006400">
    <property type="term" value="P:tRNA modification"/>
    <property type="evidence" value="ECO:0007669"/>
    <property type="project" value="TreeGrafter"/>
</dbReference>
<comment type="catalytic activity">
    <reaction evidence="9 10 11">
        <text>adenosine(37) in tRNA + dimethylallyl diphosphate = N(6)-dimethylallyladenosine(37) in tRNA + diphosphate</text>
        <dbReference type="Rhea" id="RHEA:26482"/>
        <dbReference type="Rhea" id="RHEA-COMP:10162"/>
        <dbReference type="Rhea" id="RHEA-COMP:10375"/>
        <dbReference type="ChEBI" id="CHEBI:33019"/>
        <dbReference type="ChEBI" id="CHEBI:57623"/>
        <dbReference type="ChEBI" id="CHEBI:74411"/>
        <dbReference type="ChEBI" id="CHEBI:74415"/>
        <dbReference type="EC" id="2.5.1.75"/>
    </reaction>
</comment>
<evidence type="ECO:0000256" key="5">
    <source>
        <dbReference type="ARBA" id="ARBA00022694"/>
    </source>
</evidence>
<dbReference type="Proteomes" id="UP000250163">
    <property type="component" value="Chromosome MORIYA"/>
</dbReference>
<evidence type="ECO:0000256" key="9">
    <source>
        <dbReference type="ARBA" id="ARBA00049563"/>
    </source>
</evidence>
<evidence type="ECO:0000256" key="8">
    <source>
        <dbReference type="ARBA" id="ARBA00022842"/>
    </source>
</evidence>
<protein>
    <recommendedName>
        <fullName evidence="10">tRNA dimethylallyltransferase</fullName>
        <ecNumber evidence="10">2.5.1.75</ecNumber>
    </recommendedName>
    <alternativeName>
        <fullName evidence="10">Dimethylallyl diphosphate:tRNA dimethylallyltransferase</fullName>
        <shortName evidence="10">DMAPP:tRNA dimethylallyltransferase</shortName>
        <shortName evidence="10">DMATase</shortName>
    </alternativeName>
    <alternativeName>
        <fullName evidence="10">Isopentenyl-diphosphate:tRNA isopentenyltransferase</fullName>
        <shortName evidence="10">IPP transferase</shortName>
        <shortName evidence="10">IPPT</shortName>
        <shortName evidence="10">IPTase</shortName>
    </alternativeName>
</protein>
<evidence type="ECO:0000256" key="1">
    <source>
        <dbReference type="ARBA" id="ARBA00001946"/>
    </source>
</evidence>
<dbReference type="Gene3D" id="1.10.20.140">
    <property type="match status" value="1"/>
</dbReference>
<dbReference type="GO" id="GO:0052381">
    <property type="term" value="F:tRNA dimethylallyltransferase activity"/>
    <property type="evidence" value="ECO:0007669"/>
    <property type="project" value="UniProtKB-UniRule"/>
</dbReference>
<comment type="function">
    <text evidence="2 10 12">Catalyzes the transfer of a dimethylallyl group onto the adenine at position 37 in tRNAs that read codons beginning with uridine, leading to the formation of N6-(dimethylallyl)adenosine (i(6)A).</text>
</comment>
<keyword evidence="8 10" id="KW-0460">Magnesium</keyword>
<dbReference type="PANTHER" id="PTHR11088">
    <property type="entry name" value="TRNA DIMETHYLALLYLTRANSFERASE"/>
    <property type="match status" value="1"/>
</dbReference>
<evidence type="ECO:0000313" key="14">
    <source>
        <dbReference type="EMBL" id="SQD79042.1"/>
    </source>
</evidence>
<evidence type="ECO:0000256" key="10">
    <source>
        <dbReference type="HAMAP-Rule" id="MF_00185"/>
    </source>
</evidence>
<evidence type="ECO:0000256" key="2">
    <source>
        <dbReference type="ARBA" id="ARBA00003213"/>
    </source>
</evidence>
<gene>
    <name evidence="10 14" type="primary">miaA</name>
    <name evidence="14" type="ORF">MORIYA_2566</name>
</gene>
<keyword evidence="4 10" id="KW-0808">Transferase</keyword>
<dbReference type="KEGG" id="mya:MORIYA_2566"/>
<comment type="similarity">
    <text evidence="3 10 13">Belongs to the IPP transferase family.</text>
</comment>
<dbReference type="OrthoDB" id="9776390at2"/>
<name>A0A330LRH0_9GAMM</name>
<evidence type="ECO:0000256" key="7">
    <source>
        <dbReference type="ARBA" id="ARBA00022840"/>
    </source>
</evidence>
<keyword evidence="5 10" id="KW-0819">tRNA processing</keyword>
<dbReference type="SUPFAM" id="SSF52540">
    <property type="entry name" value="P-loop containing nucleoside triphosphate hydrolases"/>
    <property type="match status" value="1"/>
</dbReference>
<evidence type="ECO:0000256" key="4">
    <source>
        <dbReference type="ARBA" id="ARBA00022679"/>
    </source>
</evidence>
<evidence type="ECO:0000256" key="6">
    <source>
        <dbReference type="ARBA" id="ARBA00022741"/>
    </source>
</evidence>
<dbReference type="HAMAP" id="MF_00185">
    <property type="entry name" value="IPP_trans"/>
    <property type="match status" value="1"/>
</dbReference>
<keyword evidence="7 10" id="KW-0067">ATP-binding</keyword>
<feature type="binding site" evidence="10">
    <location>
        <begin position="17"/>
        <end position="24"/>
    </location>
    <ligand>
        <name>ATP</name>
        <dbReference type="ChEBI" id="CHEBI:30616"/>
    </ligand>
</feature>
<evidence type="ECO:0000256" key="11">
    <source>
        <dbReference type="RuleBase" id="RU003783"/>
    </source>
</evidence>
<dbReference type="PANTHER" id="PTHR11088:SF60">
    <property type="entry name" value="TRNA DIMETHYLALLYLTRANSFERASE"/>
    <property type="match status" value="1"/>
</dbReference>
<evidence type="ECO:0000256" key="12">
    <source>
        <dbReference type="RuleBase" id="RU003784"/>
    </source>
</evidence>
<comment type="subunit">
    <text evidence="10">Monomer.</text>
</comment>
<dbReference type="Pfam" id="PF01715">
    <property type="entry name" value="IPPT"/>
    <property type="match status" value="1"/>
</dbReference>
<feature type="site" description="Interaction with substrate tRNA" evidence="10">
    <location>
        <position position="108"/>
    </location>
</feature>
<dbReference type="InterPro" id="IPR027417">
    <property type="entry name" value="P-loop_NTPase"/>
</dbReference>
<accession>A0A330LRH0</accession>
<proteinExistence type="inferred from homology"/>
<dbReference type="EMBL" id="LS483250">
    <property type="protein sequence ID" value="SQD79042.1"/>
    <property type="molecule type" value="Genomic_DNA"/>
</dbReference>
<dbReference type="EC" id="2.5.1.75" evidence="10"/>
<evidence type="ECO:0000256" key="3">
    <source>
        <dbReference type="ARBA" id="ARBA00005842"/>
    </source>
</evidence>
<feature type="binding site" evidence="10">
    <location>
        <begin position="19"/>
        <end position="24"/>
    </location>
    <ligand>
        <name>substrate</name>
    </ligand>
</feature>
<feature type="region of interest" description="Interaction with substrate tRNA" evidence="10">
    <location>
        <begin position="42"/>
        <end position="45"/>
    </location>
</feature>
<dbReference type="FunFam" id="1.10.20.140:FF:000001">
    <property type="entry name" value="tRNA dimethylallyltransferase"/>
    <property type="match status" value="1"/>
</dbReference>
<dbReference type="Gene3D" id="3.40.50.300">
    <property type="entry name" value="P-loop containing nucleotide triphosphate hydrolases"/>
    <property type="match status" value="1"/>
</dbReference>
<dbReference type="NCBIfam" id="TIGR00174">
    <property type="entry name" value="miaA"/>
    <property type="match status" value="1"/>
</dbReference>
<dbReference type="GO" id="GO:0005524">
    <property type="term" value="F:ATP binding"/>
    <property type="evidence" value="ECO:0007669"/>
    <property type="project" value="UniProtKB-UniRule"/>
</dbReference>
<dbReference type="InterPro" id="IPR039657">
    <property type="entry name" value="Dimethylallyltransferase"/>
</dbReference>